<evidence type="ECO:0000313" key="6">
    <source>
        <dbReference type="Proteomes" id="UP001597115"/>
    </source>
</evidence>
<organism evidence="5 6">
    <name type="scientific">Sphingomonas tabacisoli</name>
    <dbReference type="NCBI Taxonomy" id="2249466"/>
    <lineage>
        <taxon>Bacteria</taxon>
        <taxon>Pseudomonadati</taxon>
        <taxon>Pseudomonadota</taxon>
        <taxon>Alphaproteobacteria</taxon>
        <taxon>Sphingomonadales</taxon>
        <taxon>Sphingomonadaceae</taxon>
        <taxon>Sphingomonas</taxon>
    </lineage>
</organism>
<dbReference type="InterPro" id="IPR015424">
    <property type="entry name" value="PyrdxlP-dep_Trfase"/>
</dbReference>
<reference evidence="6" key="1">
    <citation type="journal article" date="2019" name="Int. J. Syst. Evol. Microbiol.">
        <title>The Global Catalogue of Microorganisms (GCM) 10K type strain sequencing project: providing services to taxonomists for standard genome sequencing and annotation.</title>
        <authorList>
            <consortium name="The Broad Institute Genomics Platform"/>
            <consortium name="The Broad Institute Genome Sequencing Center for Infectious Disease"/>
            <person name="Wu L."/>
            <person name="Ma J."/>
        </authorList>
    </citation>
    <scope>NUCLEOTIDE SEQUENCE [LARGE SCALE GENOMIC DNA]</scope>
    <source>
        <strain evidence="6">CGMCC 1.16275</strain>
    </source>
</reference>
<feature type="region of interest" description="Disordered" evidence="4">
    <location>
        <begin position="1"/>
        <end position="23"/>
    </location>
</feature>
<dbReference type="InterPro" id="IPR000277">
    <property type="entry name" value="Cys/Met-Metab_PyrdxlP-dep_enz"/>
</dbReference>
<dbReference type="InterPro" id="IPR015422">
    <property type="entry name" value="PyrdxlP-dep_Trfase_small"/>
</dbReference>
<evidence type="ECO:0000256" key="4">
    <source>
        <dbReference type="SAM" id="MobiDB-lite"/>
    </source>
</evidence>
<dbReference type="NCBIfam" id="NF005455">
    <property type="entry name" value="PRK07049.1"/>
    <property type="match status" value="1"/>
</dbReference>
<dbReference type="PANTHER" id="PTHR11808:SF86">
    <property type="entry name" value="METHIONINE GAMMA-LYASE"/>
    <property type="match status" value="1"/>
</dbReference>
<protein>
    <submittedName>
        <fullName evidence="5">Cystathionine gamma-synthase family protein</fullName>
    </submittedName>
</protein>
<evidence type="ECO:0000256" key="1">
    <source>
        <dbReference type="ARBA" id="ARBA00001933"/>
    </source>
</evidence>
<comment type="similarity">
    <text evidence="3">Belongs to the trans-sulfuration enzymes family.</text>
</comment>
<comment type="caution">
    <text evidence="5">The sequence shown here is derived from an EMBL/GenBank/DDBJ whole genome shotgun (WGS) entry which is preliminary data.</text>
</comment>
<dbReference type="PIRSF" id="PIRSF001434">
    <property type="entry name" value="CGS"/>
    <property type="match status" value="1"/>
</dbReference>
<keyword evidence="2 3" id="KW-0663">Pyridoxal phosphate</keyword>
<dbReference type="SUPFAM" id="SSF53383">
    <property type="entry name" value="PLP-dependent transferases"/>
    <property type="match status" value="1"/>
</dbReference>
<proteinExistence type="inferred from homology"/>
<keyword evidence="6" id="KW-1185">Reference proteome</keyword>
<evidence type="ECO:0000256" key="2">
    <source>
        <dbReference type="ARBA" id="ARBA00022898"/>
    </source>
</evidence>
<comment type="cofactor">
    <cofactor evidence="1 3">
        <name>pyridoxal 5'-phosphate</name>
        <dbReference type="ChEBI" id="CHEBI:597326"/>
    </cofactor>
</comment>
<dbReference type="CDD" id="cd00614">
    <property type="entry name" value="CGS_like"/>
    <property type="match status" value="1"/>
</dbReference>
<dbReference type="InterPro" id="IPR015421">
    <property type="entry name" value="PyrdxlP-dep_Trfase_major"/>
</dbReference>
<dbReference type="Proteomes" id="UP001597115">
    <property type="component" value="Unassembled WGS sequence"/>
</dbReference>
<name>A0ABW4I5N0_9SPHN</name>
<accession>A0ABW4I5N0</accession>
<dbReference type="EMBL" id="JBHUDY010000001">
    <property type="protein sequence ID" value="MFD1612455.1"/>
    <property type="molecule type" value="Genomic_DNA"/>
</dbReference>
<dbReference type="RefSeq" id="WP_380889360.1">
    <property type="nucleotide sequence ID" value="NZ_JBHUDY010000001.1"/>
</dbReference>
<dbReference type="PANTHER" id="PTHR11808">
    <property type="entry name" value="TRANS-SULFURATION ENZYME FAMILY MEMBER"/>
    <property type="match status" value="1"/>
</dbReference>
<evidence type="ECO:0000313" key="5">
    <source>
        <dbReference type="EMBL" id="MFD1612455.1"/>
    </source>
</evidence>
<dbReference type="Gene3D" id="3.40.640.10">
    <property type="entry name" value="Type I PLP-dependent aspartate aminotransferase-like (Major domain)"/>
    <property type="match status" value="1"/>
</dbReference>
<dbReference type="Gene3D" id="3.90.1150.10">
    <property type="entry name" value="Aspartate Aminotransferase, domain 1"/>
    <property type="match status" value="1"/>
</dbReference>
<dbReference type="Pfam" id="PF01053">
    <property type="entry name" value="Cys_Met_Meta_PP"/>
    <property type="match status" value="1"/>
</dbReference>
<evidence type="ECO:0000256" key="3">
    <source>
        <dbReference type="RuleBase" id="RU362118"/>
    </source>
</evidence>
<gene>
    <name evidence="5" type="ORF">ACFSCW_11650</name>
</gene>
<sequence>MPTKETEAELTGATPRRKPKATVDTIGGRKLKPATLMMGHGYDPMLSEGSLKPPIFLTSTFVFENAAAGKRHFEGVTGKRPGGAEGLVYSRFNGPNQEILEDRLSVWEDAEDALSFSSGMSAIATLFLSMVKPGDTIVHSGPLYAATETLIARILGRFGVHWLDFPAGATREEIDQVMQKAASGRVALIYLESPANPTNALVDVQAVAASRDKIFGKGPDAPPIAIDNTFLGPLWHKPLQHGADLVVYSLTKYAGGHSDLVAGGVLGRKALIDPIRLMRNTIGTITDPNTAWMLLRSLETLELRMTRAGENAAKVCAFLRDHPKVEHVGYLGFLKDDRQADIYQRHCTGAGSTFSLFLKGGEPEAFRFLDALKIAKLAVSLGGTETLASHPAGMTHLSVPEARKQALGITDNLVRISIGVEDPDDLIADFEQALAAV</sequence>